<feature type="compositionally biased region" description="Basic residues" evidence="1">
    <location>
        <begin position="611"/>
        <end position="621"/>
    </location>
</feature>
<proteinExistence type="predicted"/>
<feature type="compositionally biased region" description="Polar residues" evidence="1">
    <location>
        <begin position="360"/>
        <end position="369"/>
    </location>
</feature>
<organism evidence="2 3">
    <name type="scientific">Xylocopa violacea</name>
    <name type="common">Violet carpenter bee</name>
    <name type="synonym">Apis violacea</name>
    <dbReference type="NCBI Taxonomy" id="135666"/>
    <lineage>
        <taxon>Eukaryota</taxon>
        <taxon>Metazoa</taxon>
        <taxon>Ecdysozoa</taxon>
        <taxon>Arthropoda</taxon>
        <taxon>Hexapoda</taxon>
        <taxon>Insecta</taxon>
        <taxon>Pterygota</taxon>
        <taxon>Neoptera</taxon>
        <taxon>Endopterygota</taxon>
        <taxon>Hymenoptera</taxon>
        <taxon>Apocrita</taxon>
        <taxon>Aculeata</taxon>
        <taxon>Apoidea</taxon>
        <taxon>Anthophila</taxon>
        <taxon>Apidae</taxon>
        <taxon>Xylocopa</taxon>
        <taxon>Xylocopa</taxon>
    </lineage>
</organism>
<feature type="compositionally biased region" description="Polar residues" evidence="1">
    <location>
        <begin position="396"/>
        <end position="406"/>
    </location>
</feature>
<name>A0ABP1NAW1_XYLVO</name>
<reference evidence="2 3" key="1">
    <citation type="submission" date="2024-08" db="EMBL/GenBank/DDBJ databases">
        <authorList>
            <person name="Will J Nash"/>
            <person name="Angela Man"/>
            <person name="Seanna McTaggart"/>
            <person name="Kendall Baker"/>
            <person name="Tom Barker"/>
            <person name="Leah Catchpole"/>
            <person name="Alex Durrant"/>
            <person name="Karim Gharbi"/>
            <person name="Naomi Irish"/>
            <person name="Gemy Kaithakottil"/>
            <person name="Debby Ku"/>
            <person name="Aaliyah Providence"/>
            <person name="Felix Shaw"/>
            <person name="David Swarbreck"/>
            <person name="Chris Watkins"/>
            <person name="Ann M. McCartney"/>
            <person name="Giulio Formenti"/>
            <person name="Alice Mouton"/>
            <person name="Noel Vella"/>
            <person name="Bjorn M von Reumont"/>
            <person name="Adriana Vella"/>
            <person name="Wilfried Haerty"/>
        </authorList>
    </citation>
    <scope>NUCLEOTIDE SEQUENCE [LARGE SCALE GENOMIC DNA]</scope>
</reference>
<feature type="compositionally biased region" description="Basic and acidic residues" evidence="1">
    <location>
        <begin position="122"/>
        <end position="138"/>
    </location>
</feature>
<dbReference type="Proteomes" id="UP001642520">
    <property type="component" value="Unassembled WGS sequence"/>
</dbReference>
<feature type="compositionally biased region" description="Polar residues" evidence="1">
    <location>
        <begin position="375"/>
        <end position="388"/>
    </location>
</feature>
<sequence length="733" mass="81347">MMSISLHDARTIPAELCAHPRPVDTAPVVRFLLSSRVRSRYQVSNVNAQDSSYVIEDQRNNLDPSIEQIFRGPSERRDQATNSKRNIDESKTLIQAEDVNKHVRVKRDGAIRTSDSKNLNEATKDDAKRSTVDKDGRASSRIGRSSRDLPKLQDKDYEVPLDQGKSEYADEAEDESSVGSADKESKYKASQFRVGEDSERFIDQEERSSLYDDFEAKDVVKRGISGAEDYEEMDEEVGAGEDTAALEDSSLDEEMDKKKVHGDVRVKREHENSKETDNVEASEKTGSPDASSGLSNDQKTAEVSVKQDAAPDKDSKVAESAGNKAEKDSSDLGDQSKRNAPERNDNDASKVNSERDTDASKQSLTVNDQTEIESSENAKFQNQESQEATGDRKTQEVSLSGNSNAANDLVGDPSSLKGASKTDDSKIAEVPSLETAKVDTPVAEDASKLANSKNEAAVGEQLDANYEKRVEEQIQRKIDSIKEEIKREIAENQRAKEIEENNAKFDELREQEDDDEDQALESEPSEKRESPSKRSVRIPGKSQTRESAEKRSVKRKKRQGETDPRKVQGASESSSSKKSRQATAKKRSATTKSATQKKREYPRQVYLVRNDRKKKRKRRSKNPASIPEQRSTKLEDGLPADFMLDSGLRGDLDGKSSASRMTEDEKALVGQDSFSDKKSGSVASLTGSNEELGPLATEYREAFGGLNGEPGVALARFKRIKRVLRPSTSKSWR</sequence>
<feature type="compositionally biased region" description="Basic residues" evidence="1">
    <location>
        <begin position="577"/>
        <end position="589"/>
    </location>
</feature>
<feature type="compositionally biased region" description="Acidic residues" evidence="1">
    <location>
        <begin position="509"/>
        <end position="520"/>
    </location>
</feature>
<evidence type="ECO:0000313" key="3">
    <source>
        <dbReference type="Proteomes" id="UP001642520"/>
    </source>
</evidence>
<evidence type="ECO:0000256" key="1">
    <source>
        <dbReference type="SAM" id="MobiDB-lite"/>
    </source>
</evidence>
<feature type="compositionally biased region" description="Basic and acidic residues" evidence="1">
    <location>
        <begin position="255"/>
        <end position="283"/>
    </location>
</feature>
<feature type="compositionally biased region" description="Basic and acidic residues" evidence="1">
    <location>
        <begin position="324"/>
        <end position="359"/>
    </location>
</feature>
<feature type="compositionally biased region" description="Acidic residues" evidence="1">
    <location>
        <begin position="228"/>
        <end position="239"/>
    </location>
</feature>
<feature type="region of interest" description="Disordered" evidence="1">
    <location>
        <begin position="489"/>
        <end position="693"/>
    </location>
</feature>
<feature type="compositionally biased region" description="Basic and acidic residues" evidence="1">
    <location>
        <begin position="98"/>
        <end position="110"/>
    </location>
</feature>
<evidence type="ECO:0000313" key="2">
    <source>
        <dbReference type="EMBL" id="CAL7937027.1"/>
    </source>
</evidence>
<accession>A0ABP1NAW1</accession>
<comment type="caution">
    <text evidence="2">The sequence shown here is derived from an EMBL/GenBank/DDBJ whole genome shotgun (WGS) entry which is preliminary data.</text>
</comment>
<feature type="compositionally biased region" description="Basic and acidic residues" evidence="1">
    <location>
        <begin position="194"/>
        <end position="221"/>
    </location>
</feature>
<protein>
    <submittedName>
        <fullName evidence="2">Uncharacterized protein</fullName>
    </submittedName>
</protein>
<feature type="region of interest" description="Disordered" evidence="1">
    <location>
        <begin position="98"/>
        <end position="457"/>
    </location>
</feature>
<feature type="compositionally biased region" description="Polar residues" evidence="1">
    <location>
        <begin position="284"/>
        <end position="298"/>
    </location>
</feature>
<feature type="compositionally biased region" description="Basic and acidic residues" evidence="1">
    <location>
        <begin position="145"/>
        <end position="168"/>
    </location>
</feature>
<gene>
    <name evidence="2" type="ORF">XYLVIOL_LOCUS2500</name>
</gene>
<keyword evidence="3" id="KW-1185">Reference proteome</keyword>
<dbReference type="EMBL" id="CAXAJV020001287">
    <property type="protein sequence ID" value="CAL7937027.1"/>
    <property type="molecule type" value="Genomic_DNA"/>
</dbReference>
<feature type="compositionally biased region" description="Basic and acidic residues" evidence="1">
    <location>
        <begin position="489"/>
        <end position="508"/>
    </location>
</feature>